<feature type="transmembrane region" description="Helical" evidence="7">
    <location>
        <begin position="183"/>
        <end position="210"/>
    </location>
</feature>
<evidence type="ECO:0000256" key="6">
    <source>
        <dbReference type="ARBA" id="ARBA00023136"/>
    </source>
</evidence>
<comment type="similarity">
    <text evidence="2">Belongs to the dicarboxylate/amino acid:cation symporter (DAACS) (TC 2.A.23) family.</text>
</comment>
<feature type="transmembrane region" description="Helical" evidence="7">
    <location>
        <begin position="16"/>
        <end position="37"/>
    </location>
</feature>
<dbReference type="KEGG" id="lar:lam_789"/>
<feature type="transmembrane region" description="Helical" evidence="7">
    <location>
        <begin position="43"/>
        <end position="68"/>
    </location>
</feature>
<feature type="transmembrane region" description="Helical" evidence="7">
    <location>
        <begin position="330"/>
        <end position="355"/>
    </location>
</feature>
<dbReference type="RefSeq" id="WP_007557287.1">
    <property type="nucleotide sequence ID" value="NC_022793.1"/>
</dbReference>
<dbReference type="HOGENOM" id="CLU_019375_7_1_5"/>
<evidence type="ECO:0000256" key="4">
    <source>
        <dbReference type="ARBA" id="ARBA00022692"/>
    </source>
</evidence>
<evidence type="ECO:0000313" key="8">
    <source>
        <dbReference type="EMBL" id="AHA28132.1"/>
    </source>
</evidence>
<proteinExistence type="inferred from homology"/>
<accession>U6B8Q6</accession>
<evidence type="ECO:0000256" key="5">
    <source>
        <dbReference type="ARBA" id="ARBA00022989"/>
    </source>
</evidence>
<organism evidence="8 9">
    <name type="scientific">Candidatus Liberibacter americanus str. Sao Paulo</name>
    <dbReference type="NCBI Taxonomy" id="1261131"/>
    <lineage>
        <taxon>Bacteria</taxon>
        <taxon>Pseudomonadati</taxon>
        <taxon>Pseudomonadota</taxon>
        <taxon>Alphaproteobacteria</taxon>
        <taxon>Hyphomicrobiales</taxon>
        <taxon>Rhizobiaceae</taxon>
        <taxon>Liberibacter</taxon>
    </lineage>
</organism>
<keyword evidence="9" id="KW-1185">Reference proteome</keyword>
<dbReference type="GO" id="GO:0005886">
    <property type="term" value="C:plasma membrane"/>
    <property type="evidence" value="ECO:0007669"/>
    <property type="project" value="TreeGrafter"/>
</dbReference>
<keyword evidence="3" id="KW-0813">Transport</keyword>
<keyword evidence="4 7" id="KW-0812">Transmembrane</keyword>
<gene>
    <name evidence="8" type="primary">gltP</name>
    <name evidence="8" type="ORF">lam_789</name>
</gene>
<evidence type="ECO:0000256" key="2">
    <source>
        <dbReference type="ARBA" id="ARBA00006148"/>
    </source>
</evidence>
<reference evidence="8 9" key="1">
    <citation type="journal article" date="2014" name="Mol. Plant Microbe Interact.">
        <title>The complete genome sequence of Candidatus Liberibacter americanus, associated with citrus Huanglongbing.</title>
        <authorList>
            <person name="Wulff N.A."/>
            <person name="Zhang S."/>
            <person name="Setubal J.C."/>
            <person name="Almeida N.F."/>
            <person name="Martins E.C."/>
            <person name="Harakava R."/>
            <person name="Kumar D."/>
            <person name="Rangel L.T."/>
            <person name="Foissac X."/>
            <person name="Bove J."/>
            <person name="Gabriel D.W."/>
        </authorList>
    </citation>
    <scope>NUCLEOTIDE SEQUENCE [LARGE SCALE GENOMIC DNA]</scope>
    <source>
        <strain evidence="8 9">Sao Paulo</strain>
    </source>
</reference>
<feature type="transmembrane region" description="Helical" evidence="7">
    <location>
        <begin position="80"/>
        <end position="106"/>
    </location>
</feature>
<keyword evidence="5 7" id="KW-1133">Transmembrane helix</keyword>
<dbReference type="PANTHER" id="PTHR42865">
    <property type="entry name" value="PROTON/GLUTAMATE-ASPARTATE SYMPORTER"/>
    <property type="match status" value="1"/>
</dbReference>
<evidence type="ECO:0000256" key="1">
    <source>
        <dbReference type="ARBA" id="ARBA00004141"/>
    </source>
</evidence>
<feature type="transmembrane region" description="Helical" evidence="7">
    <location>
        <begin position="375"/>
        <end position="398"/>
    </location>
</feature>
<feature type="transmembrane region" description="Helical" evidence="7">
    <location>
        <begin position="256"/>
        <end position="273"/>
    </location>
</feature>
<dbReference type="GO" id="GO:0015184">
    <property type="term" value="F:L-cystine transmembrane transporter activity"/>
    <property type="evidence" value="ECO:0007669"/>
    <property type="project" value="TreeGrafter"/>
</dbReference>
<protein>
    <submittedName>
        <fullName evidence="8">Na+/H+-dicarboxylate symporter</fullName>
    </submittedName>
</protein>
<dbReference type="InterPro" id="IPR036458">
    <property type="entry name" value="Na:dicarbo_symporter_sf"/>
</dbReference>
<dbReference type="PATRIC" id="fig|1261131.3.peg.754"/>
<dbReference type="AlphaFoldDB" id="U6B8Q6"/>
<dbReference type="eggNOG" id="COG1301">
    <property type="taxonomic scope" value="Bacteria"/>
</dbReference>
<sequence>MFLKKIVGLNYKHKKALFYIFSISIGILSGVSNIPILNELAEFIANAFVRIFAFISLPLVSLSLIVSLSRYSPEQGMGNIWLKTVFYAMLTTVIAASVALILYNIISPANMTIKVDNNLIISKSSYFSYISTLIPNNFIYPFLHGQVITILAICLSIAIAINFIENEQVKGTLISFFRGMHSVFLTITGWIMSVIPIAVGAFIASTILRIKSGSDVSGLGEYFYVIILSNLVQGMIVLPIFLSLYGLNPLKIAKGMMPAILVAFFSKSSTGTLPVTMQSIEKNLGVSPQISRAILPFCTSINMNGCAAFIFTTIVYVMQNNGIEMSLSQMFLWVIIASVAAAGNAGVPMGCFFLGGSLLDSMGVPTNIMGMILPFYAVVDMLETALNVWSDACVTIVVDKKFSHNKQKLENE</sequence>
<dbReference type="STRING" id="1261131.lam_789"/>
<dbReference type="EMBL" id="CP006604">
    <property type="protein sequence ID" value="AHA28132.1"/>
    <property type="molecule type" value="Genomic_DNA"/>
</dbReference>
<name>U6B8Q6_9HYPH</name>
<dbReference type="Gene3D" id="1.10.3860.10">
    <property type="entry name" value="Sodium:dicarboxylate symporter"/>
    <property type="match status" value="1"/>
</dbReference>
<evidence type="ECO:0000256" key="3">
    <source>
        <dbReference type="ARBA" id="ARBA00022448"/>
    </source>
</evidence>
<dbReference type="GO" id="GO:0015293">
    <property type="term" value="F:symporter activity"/>
    <property type="evidence" value="ECO:0007669"/>
    <property type="project" value="InterPro"/>
</dbReference>
<dbReference type="PRINTS" id="PR00173">
    <property type="entry name" value="EDTRNSPORT"/>
</dbReference>
<dbReference type="Proteomes" id="UP000017862">
    <property type="component" value="Chromosome"/>
</dbReference>
<dbReference type="PANTHER" id="PTHR42865:SF5">
    <property type="entry name" value="L-CYSTINE TRANSPORTER TCYP"/>
    <property type="match status" value="1"/>
</dbReference>
<comment type="subcellular location">
    <subcellularLocation>
        <location evidence="1">Membrane</location>
        <topology evidence="1">Multi-pass membrane protein</topology>
    </subcellularLocation>
</comment>
<evidence type="ECO:0000313" key="9">
    <source>
        <dbReference type="Proteomes" id="UP000017862"/>
    </source>
</evidence>
<dbReference type="SUPFAM" id="SSF118215">
    <property type="entry name" value="Proton glutamate symport protein"/>
    <property type="match status" value="1"/>
</dbReference>
<feature type="transmembrane region" description="Helical" evidence="7">
    <location>
        <begin position="293"/>
        <end position="318"/>
    </location>
</feature>
<feature type="transmembrane region" description="Helical" evidence="7">
    <location>
        <begin position="138"/>
        <end position="163"/>
    </location>
</feature>
<keyword evidence="6 7" id="KW-0472">Membrane</keyword>
<dbReference type="Pfam" id="PF00375">
    <property type="entry name" value="SDF"/>
    <property type="match status" value="1"/>
</dbReference>
<dbReference type="InterPro" id="IPR001991">
    <property type="entry name" value="Na-dicarboxylate_symporter"/>
</dbReference>
<feature type="transmembrane region" description="Helical" evidence="7">
    <location>
        <begin position="222"/>
        <end position="244"/>
    </location>
</feature>
<evidence type="ECO:0000256" key="7">
    <source>
        <dbReference type="SAM" id="Phobius"/>
    </source>
</evidence>